<keyword evidence="5" id="KW-1185">Reference proteome</keyword>
<feature type="transmembrane region" description="Helical" evidence="2">
    <location>
        <begin position="181"/>
        <end position="202"/>
    </location>
</feature>
<proteinExistence type="inferred from homology"/>
<keyword evidence="2" id="KW-0472">Membrane</keyword>
<sequence>MRIFHAWGVEGSEIKELVLQIVSSYGYLGLFFSLVLGIVGLPIPDEILMTYCGFLVSRGILSFSTTLLVAFSGSVAGMSISYILGSKFGWSLVEKYGKKMGLSEQIQKVQHWYLRYGKFVLTIGYFIPGIRHVTAFTAGISKMPFIIFAQFSYIGGFIWAITFITFGWLLGDHWTKIIRTLHQFSLGITIILASCIFLYLYLKWYKKK</sequence>
<dbReference type="PANTHER" id="PTHR42709">
    <property type="entry name" value="ALKALINE PHOSPHATASE LIKE PROTEIN"/>
    <property type="match status" value="1"/>
</dbReference>
<dbReference type="InterPro" id="IPR032816">
    <property type="entry name" value="VTT_dom"/>
</dbReference>
<name>A0AAV4LKD6_9BACL</name>
<feature type="transmembrane region" description="Helical" evidence="2">
    <location>
        <begin position="55"/>
        <end position="84"/>
    </location>
</feature>
<dbReference type="PANTHER" id="PTHR42709:SF9">
    <property type="entry name" value="ALKALINE PHOSPHATASE LIKE PROTEIN"/>
    <property type="match status" value="1"/>
</dbReference>
<comment type="similarity">
    <text evidence="1">Belongs to the DedA family.</text>
</comment>
<evidence type="ECO:0000256" key="2">
    <source>
        <dbReference type="SAM" id="Phobius"/>
    </source>
</evidence>
<organism evidence="4 5">
    <name type="scientific">Collibacillus ludicampi</name>
    <dbReference type="NCBI Taxonomy" id="2771369"/>
    <lineage>
        <taxon>Bacteria</taxon>
        <taxon>Bacillati</taxon>
        <taxon>Bacillota</taxon>
        <taxon>Bacilli</taxon>
        <taxon>Bacillales</taxon>
        <taxon>Alicyclobacillaceae</taxon>
        <taxon>Collibacillus</taxon>
    </lineage>
</organism>
<dbReference type="GO" id="GO:0005886">
    <property type="term" value="C:plasma membrane"/>
    <property type="evidence" value="ECO:0007669"/>
    <property type="project" value="TreeGrafter"/>
</dbReference>
<protein>
    <submittedName>
        <fullName evidence="4">Membrane protein YbfM</fullName>
    </submittedName>
</protein>
<dbReference type="Proteomes" id="UP001057291">
    <property type="component" value="Unassembled WGS sequence"/>
</dbReference>
<feature type="domain" description="VTT" evidence="3">
    <location>
        <begin position="43"/>
        <end position="168"/>
    </location>
</feature>
<evidence type="ECO:0000256" key="1">
    <source>
        <dbReference type="ARBA" id="ARBA00010792"/>
    </source>
</evidence>
<accession>A0AAV4LKD6</accession>
<keyword evidence="2" id="KW-1133">Transmembrane helix</keyword>
<feature type="transmembrane region" description="Helical" evidence="2">
    <location>
        <begin position="25"/>
        <end position="43"/>
    </location>
</feature>
<dbReference type="Pfam" id="PF09335">
    <property type="entry name" value="VTT_dom"/>
    <property type="match status" value="1"/>
</dbReference>
<evidence type="ECO:0000313" key="4">
    <source>
        <dbReference type="EMBL" id="GIM48160.1"/>
    </source>
</evidence>
<dbReference type="AlphaFoldDB" id="A0AAV4LKD6"/>
<gene>
    <name evidence="4" type="primary">ybfM_2</name>
    <name evidence="4" type="ORF">DNHGIG_37090</name>
</gene>
<feature type="transmembrane region" description="Helical" evidence="2">
    <location>
        <begin position="145"/>
        <end position="169"/>
    </location>
</feature>
<dbReference type="InterPro" id="IPR051311">
    <property type="entry name" value="DedA_domain"/>
</dbReference>
<evidence type="ECO:0000259" key="3">
    <source>
        <dbReference type="Pfam" id="PF09335"/>
    </source>
</evidence>
<dbReference type="EMBL" id="BOQE01000001">
    <property type="protein sequence ID" value="GIM48160.1"/>
    <property type="molecule type" value="Genomic_DNA"/>
</dbReference>
<keyword evidence="2" id="KW-0812">Transmembrane</keyword>
<comment type="caution">
    <text evidence="4">The sequence shown here is derived from an EMBL/GenBank/DDBJ whole genome shotgun (WGS) entry which is preliminary data.</text>
</comment>
<reference evidence="4" key="1">
    <citation type="journal article" date="2023" name="Int. J. Syst. Evol. Microbiol.">
        <title>Collibacillus ludicampi gen. nov., sp. nov., a new soil bacterium of the family Alicyclobacillaceae.</title>
        <authorList>
            <person name="Jojima T."/>
            <person name="Ioku Y."/>
            <person name="Fukuta Y."/>
            <person name="Shirasaka N."/>
            <person name="Matsumura Y."/>
            <person name="Mori M."/>
        </authorList>
    </citation>
    <scope>NUCLEOTIDE SEQUENCE</scope>
    <source>
        <strain evidence="4">TP075</strain>
    </source>
</reference>
<evidence type="ECO:0000313" key="5">
    <source>
        <dbReference type="Proteomes" id="UP001057291"/>
    </source>
</evidence>